<evidence type="ECO:0000313" key="2">
    <source>
        <dbReference type="Proteomes" id="UP000248706"/>
    </source>
</evidence>
<dbReference type="RefSeq" id="WP_112429025.1">
    <property type="nucleotide sequence ID" value="NZ_MCIF01000002.1"/>
</dbReference>
<accession>A0A328VE00</accession>
<comment type="caution">
    <text evidence="1">The sequence shown here is derived from an EMBL/GenBank/DDBJ whole genome shotgun (WGS) entry which is preliminary data.</text>
</comment>
<sequence length="64" mass="6741">MNIEVSGFSEHLTMNREDYLHPHELAEFTVAPGVCTSNGHGTSTSTICCCSAAPALLVTDESAS</sequence>
<protein>
    <submittedName>
        <fullName evidence="1">Uncharacterized protein</fullName>
    </submittedName>
</protein>
<dbReference type="AlphaFoldDB" id="A0A328VE00"/>
<dbReference type="Proteomes" id="UP000248706">
    <property type="component" value="Unassembled WGS sequence"/>
</dbReference>
<gene>
    <name evidence="1" type="ORF">A4R35_10145</name>
</gene>
<proteinExistence type="predicted"/>
<keyword evidence="2" id="KW-1185">Reference proteome</keyword>
<reference evidence="1 2" key="1">
    <citation type="submission" date="2016-08" db="EMBL/GenBank/DDBJ databases">
        <title>Analysis of Carbohydrate Active Enzymes in Thermogemmatispora T81 Reveals Carbohydrate Degradation Ability.</title>
        <authorList>
            <person name="Tomazini A."/>
            <person name="Lal S."/>
            <person name="Stott M."/>
            <person name="Henrissat B."/>
            <person name="Polikarpov I."/>
            <person name="Sparling R."/>
            <person name="Levin D.B."/>
        </authorList>
    </citation>
    <scope>NUCLEOTIDE SEQUENCE [LARGE SCALE GENOMIC DNA]</scope>
    <source>
        <strain evidence="1 2">T81</strain>
    </source>
</reference>
<evidence type="ECO:0000313" key="1">
    <source>
        <dbReference type="EMBL" id="RAQ95896.1"/>
    </source>
</evidence>
<organism evidence="1 2">
    <name type="scientific">Thermogemmatispora tikiterensis</name>
    <dbReference type="NCBI Taxonomy" id="1825093"/>
    <lineage>
        <taxon>Bacteria</taxon>
        <taxon>Bacillati</taxon>
        <taxon>Chloroflexota</taxon>
        <taxon>Ktedonobacteria</taxon>
        <taxon>Thermogemmatisporales</taxon>
        <taxon>Thermogemmatisporaceae</taxon>
        <taxon>Thermogemmatispora</taxon>
    </lineage>
</organism>
<dbReference type="EMBL" id="MCIF01000002">
    <property type="protein sequence ID" value="RAQ95896.1"/>
    <property type="molecule type" value="Genomic_DNA"/>
</dbReference>
<name>A0A328VE00_9CHLR</name>